<dbReference type="Proteomes" id="UP000887569">
    <property type="component" value="Unplaced"/>
</dbReference>
<keyword evidence="1" id="KW-1185">Reference proteome</keyword>
<protein>
    <submittedName>
        <fullName evidence="2">Uncharacterized protein</fullName>
    </submittedName>
</protein>
<evidence type="ECO:0000313" key="1">
    <source>
        <dbReference type="Proteomes" id="UP000887569"/>
    </source>
</evidence>
<proteinExistence type="predicted"/>
<sequence>MNLQMKVYDLYRLLLIRFNSGYPTEFDEMRTNPYYRTFEKRVEIDEEREIPFSGGALPFSGGLYGKTSTVPFHGGIYGKRAATLPFSGGFYGKRAGWIPFSGGLYGKRTLTPFQGGIYGKRAVIPLSGGLYGKRASQDFTKQNRLSLRSIPMSGGFFG</sequence>
<organism evidence="1 2">
    <name type="scientific">Parascaris univalens</name>
    <name type="common">Nematode worm</name>
    <dbReference type="NCBI Taxonomy" id="6257"/>
    <lineage>
        <taxon>Eukaryota</taxon>
        <taxon>Metazoa</taxon>
        <taxon>Ecdysozoa</taxon>
        <taxon>Nematoda</taxon>
        <taxon>Chromadorea</taxon>
        <taxon>Rhabditida</taxon>
        <taxon>Spirurina</taxon>
        <taxon>Ascaridomorpha</taxon>
        <taxon>Ascaridoidea</taxon>
        <taxon>Ascarididae</taxon>
        <taxon>Parascaris</taxon>
    </lineage>
</organism>
<reference evidence="2" key="1">
    <citation type="submission" date="2022-11" db="UniProtKB">
        <authorList>
            <consortium name="WormBaseParasite"/>
        </authorList>
    </citation>
    <scope>IDENTIFICATION</scope>
</reference>
<dbReference type="WBParaSite" id="PgR029_g019_t01">
    <property type="protein sequence ID" value="PgR029_g019_t01"/>
    <property type="gene ID" value="PgR029_g019"/>
</dbReference>
<evidence type="ECO:0000313" key="2">
    <source>
        <dbReference type="WBParaSite" id="PgR029_g019_t01"/>
    </source>
</evidence>
<dbReference type="AlphaFoldDB" id="A0A915B9D7"/>
<accession>A0A915B9D7</accession>
<name>A0A915B9D7_PARUN</name>